<proteinExistence type="predicted"/>
<name>A0A7W6LRE2_9SPHN</name>
<accession>A0A7W6LRE2</accession>
<reference evidence="2 3" key="1">
    <citation type="submission" date="2020-08" db="EMBL/GenBank/DDBJ databases">
        <title>Genomic Encyclopedia of Type Strains, Phase IV (KMG-IV): sequencing the most valuable type-strain genomes for metagenomic binning, comparative biology and taxonomic classification.</title>
        <authorList>
            <person name="Goeker M."/>
        </authorList>
    </citation>
    <scope>NUCLEOTIDE SEQUENCE [LARGE SCALE GENOMIC DNA]</scope>
    <source>
        <strain evidence="2 3">DSM 19371</strain>
    </source>
</reference>
<dbReference type="Pfam" id="PF11363">
    <property type="entry name" value="DUF3164"/>
    <property type="match status" value="1"/>
</dbReference>
<dbReference type="EMBL" id="JACIEU010000011">
    <property type="protein sequence ID" value="MBB4149118.1"/>
    <property type="molecule type" value="Genomic_DNA"/>
</dbReference>
<evidence type="ECO:0008006" key="4">
    <source>
        <dbReference type="Google" id="ProtNLM"/>
    </source>
</evidence>
<feature type="region of interest" description="Disordered" evidence="1">
    <location>
        <begin position="1"/>
        <end position="25"/>
    </location>
</feature>
<evidence type="ECO:0000313" key="2">
    <source>
        <dbReference type="EMBL" id="MBB4149118.1"/>
    </source>
</evidence>
<dbReference type="AlphaFoldDB" id="A0A7W6LRE2"/>
<sequence length="228" mass="25034">MTGVSPGGTASASPGDGAVSPPPGRREIDGAIYWTNADGGLIPDGAVKSADKLQDELVRKIVGFALPLSAQVARFRQHSFDDVDEFVELLEQEYQAKRGGSKGNLTFTSYDGLFKIVVAVAEAIEFGPELQVAKGIVDECLREWSADSRIEIRAIINRAFAVDSQGRINRSDLFSLLRLDITDERWLHGMKAIRDSFRIVGSKRYIRMYQRANTQAPWTSITIDVSAG</sequence>
<dbReference type="RefSeq" id="WP_188082760.1">
    <property type="nucleotide sequence ID" value="NZ_JACIEU010000011.1"/>
</dbReference>
<evidence type="ECO:0000256" key="1">
    <source>
        <dbReference type="SAM" id="MobiDB-lite"/>
    </source>
</evidence>
<gene>
    <name evidence="2" type="ORF">GGQ90_002907</name>
</gene>
<comment type="caution">
    <text evidence="2">The sequence shown here is derived from an EMBL/GenBank/DDBJ whole genome shotgun (WGS) entry which is preliminary data.</text>
</comment>
<organism evidence="2 3">
    <name type="scientific">Sphingobium scionense</name>
    <dbReference type="NCBI Taxonomy" id="1404341"/>
    <lineage>
        <taxon>Bacteria</taxon>
        <taxon>Pseudomonadati</taxon>
        <taxon>Pseudomonadota</taxon>
        <taxon>Alphaproteobacteria</taxon>
        <taxon>Sphingomonadales</taxon>
        <taxon>Sphingomonadaceae</taxon>
        <taxon>Sphingobium</taxon>
    </lineage>
</organism>
<evidence type="ECO:0000313" key="3">
    <source>
        <dbReference type="Proteomes" id="UP000590524"/>
    </source>
</evidence>
<dbReference type="InterPro" id="IPR021505">
    <property type="entry name" value="Phage_B3_Orf6"/>
</dbReference>
<dbReference type="Proteomes" id="UP000590524">
    <property type="component" value="Unassembled WGS sequence"/>
</dbReference>
<protein>
    <recommendedName>
        <fullName evidence="4">Sulfate transporter</fullName>
    </recommendedName>
</protein>
<keyword evidence="3" id="KW-1185">Reference proteome</keyword>